<dbReference type="GO" id="GO:0004029">
    <property type="term" value="F:aldehyde dehydrogenase (NAD+) activity"/>
    <property type="evidence" value="ECO:0007669"/>
    <property type="project" value="TreeGrafter"/>
</dbReference>
<proteinExistence type="predicted"/>
<dbReference type="InterPro" id="IPR036291">
    <property type="entry name" value="NAD(P)-bd_dom_sf"/>
</dbReference>
<reference evidence="1" key="2">
    <citation type="submission" date="2023-05" db="EMBL/GenBank/DDBJ databases">
        <authorList>
            <consortium name="Lawrence Berkeley National Laboratory"/>
            <person name="Steindorff A."/>
            <person name="Hensen N."/>
            <person name="Bonometti L."/>
            <person name="Westerberg I."/>
            <person name="Brannstrom I.O."/>
            <person name="Guillou S."/>
            <person name="Cros-Aarteil S."/>
            <person name="Calhoun S."/>
            <person name="Haridas S."/>
            <person name="Kuo A."/>
            <person name="Mondo S."/>
            <person name="Pangilinan J."/>
            <person name="Riley R."/>
            <person name="Labutti K."/>
            <person name="Andreopoulos B."/>
            <person name="Lipzen A."/>
            <person name="Chen C."/>
            <person name="Yanf M."/>
            <person name="Daum C."/>
            <person name="Ng V."/>
            <person name="Clum A."/>
            <person name="Ohm R."/>
            <person name="Martin F."/>
            <person name="Silar P."/>
            <person name="Natvig D."/>
            <person name="Lalanne C."/>
            <person name="Gautier V."/>
            <person name="Ament-Velasquez S.L."/>
            <person name="Kruys A."/>
            <person name="Hutchinson M.I."/>
            <person name="Powell A.J."/>
            <person name="Barry K."/>
            <person name="Miller A.N."/>
            <person name="Grigoriev I.V."/>
            <person name="Debuchy R."/>
            <person name="Gladieux P."/>
            <person name="Thoren M.H."/>
            <person name="Johannesson H."/>
        </authorList>
    </citation>
    <scope>NUCLEOTIDE SEQUENCE</scope>
    <source>
        <strain evidence="1">PSN243</strain>
    </source>
</reference>
<dbReference type="GO" id="GO:0005737">
    <property type="term" value="C:cytoplasm"/>
    <property type="evidence" value="ECO:0007669"/>
    <property type="project" value="TreeGrafter"/>
</dbReference>
<dbReference type="Gene3D" id="3.40.50.720">
    <property type="entry name" value="NAD(P)-binding Rossmann-like Domain"/>
    <property type="match status" value="2"/>
</dbReference>
<organism evidence="1 2">
    <name type="scientific">Podospora aff. communis PSN243</name>
    <dbReference type="NCBI Taxonomy" id="3040156"/>
    <lineage>
        <taxon>Eukaryota</taxon>
        <taxon>Fungi</taxon>
        <taxon>Dikarya</taxon>
        <taxon>Ascomycota</taxon>
        <taxon>Pezizomycotina</taxon>
        <taxon>Sordariomycetes</taxon>
        <taxon>Sordariomycetidae</taxon>
        <taxon>Sordariales</taxon>
        <taxon>Podosporaceae</taxon>
        <taxon>Podospora</taxon>
    </lineage>
</organism>
<protein>
    <recommendedName>
        <fullName evidence="3">NAD-dependent epimerase/dehydratase domain-containing protein</fullName>
    </recommendedName>
</protein>
<evidence type="ECO:0000313" key="1">
    <source>
        <dbReference type="EMBL" id="KAK4443607.1"/>
    </source>
</evidence>
<accession>A0AAV9G731</accession>
<dbReference type="SUPFAM" id="SSF51735">
    <property type="entry name" value="NAD(P)-binding Rossmann-fold domains"/>
    <property type="match status" value="1"/>
</dbReference>
<dbReference type="InterPro" id="IPR051783">
    <property type="entry name" value="NAD(P)-dependent_oxidoreduct"/>
</dbReference>
<dbReference type="Proteomes" id="UP001321760">
    <property type="component" value="Unassembled WGS sequence"/>
</dbReference>
<evidence type="ECO:0008006" key="3">
    <source>
        <dbReference type="Google" id="ProtNLM"/>
    </source>
</evidence>
<name>A0AAV9G731_9PEZI</name>
<dbReference type="AlphaFoldDB" id="A0AAV9G731"/>
<dbReference type="EMBL" id="MU865990">
    <property type="protein sequence ID" value="KAK4443607.1"/>
    <property type="molecule type" value="Genomic_DNA"/>
</dbReference>
<evidence type="ECO:0000313" key="2">
    <source>
        <dbReference type="Proteomes" id="UP001321760"/>
    </source>
</evidence>
<gene>
    <name evidence="1" type="ORF">QBC34DRAFT_416876</name>
</gene>
<comment type="caution">
    <text evidence="1">The sequence shown here is derived from an EMBL/GenBank/DDBJ whole genome shotgun (WGS) entry which is preliminary data.</text>
</comment>
<sequence length="359" mass="38005">MAPKILLTGPTGYIGGSILTALLVSPSESLRSHPITCLLRSASAAATLTAAYGDRVKPVLYEGLDDTDKTTAVASEHDIVINCTVGYHAPSGLALIRGLGQRKAATGPPVWYLHTSGTSNLGDRPVSGNYLHSPADREFDDAVDDIYAFEKAREEARPYPQRTAELAAIDLGVELGVSTVVIMSPLIYGIGTGLFNKMSVQVPSMVRMAMMMGRSVVIGNGDGVWGHVHVEDTAELYRVVVEAIADCDGEGVPTGKKGILFGGNGLHSWRDVAQGVADACFDAGEITDRTVLSVSIADATKAAAAELNGTMDEDIVEAGFASNARIVATVAKKLGWVPTRGVEIWQKTFADDVRMVMEN</sequence>
<dbReference type="PANTHER" id="PTHR48079">
    <property type="entry name" value="PROTEIN YEEZ"/>
    <property type="match status" value="1"/>
</dbReference>
<keyword evidence="2" id="KW-1185">Reference proteome</keyword>
<dbReference type="PANTHER" id="PTHR48079:SF6">
    <property type="entry name" value="NAD(P)-BINDING DOMAIN-CONTAINING PROTEIN-RELATED"/>
    <property type="match status" value="1"/>
</dbReference>
<reference evidence="1" key="1">
    <citation type="journal article" date="2023" name="Mol. Phylogenet. Evol.">
        <title>Genome-scale phylogeny and comparative genomics of the fungal order Sordariales.</title>
        <authorList>
            <person name="Hensen N."/>
            <person name="Bonometti L."/>
            <person name="Westerberg I."/>
            <person name="Brannstrom I.O."/>
            <person name="Guillou S."/>
            <person name="Cros-Aarteil S."/>
            <person name="Calhoun S."/>
            <person name="Haridas S."/>
            <person name="Kuo A."/>
            <person name="Mondo S."/>
            <person name="Pangilinan J."/>
            <person name="Riley R."/>
            <person name="LaButti K."/>
            <person name="Andreopoulos B."/>
            <person name="Lipzen A."/>
            <person name="Chen C."/>
            <person name="Yan M."/>
            <person name="Daum C."/>
            <person name="Ng V."/>
            <person name="Clum A."/>
            <person name="Steindorff A."/>
            <person name="Ohm R.A."/>
            <person name="Martin F."/>
            <person name="Silar P."/>
            <person name="Natvig D.O."/>
            <person name="Lalanne C."/>
            <person name="Gautier V."/>
            <person name="Ament-Velasquez S.L."/>
            <person name="Kruys A."/>
            <person name="Hutchinson M.I."/>
            <person name="Powell A.J."/>
            <person name="Barry K."/>
            <person name="Miller A.N."/>
            <person name="Grigoriev I.V."/>
            <person name="Debuchy R."/>
            <person name="Gladieux P."/>
            <person name="Hiltunen Thoren M."/>
            <person name="Johannesson H."/>
        </authorList>
    </citation>
    <scope>NUCLEOTIDE SEQUENCE</scope>
    <source>
        <strain evidence="1">PSN243</strain>
    </source>
</reference>